<feature type="compositionally biased region" description="Basic residues" evidence="4">
    <location>
        <begin position="320"/>
        <end position="329"/>
    </location>
</feature>
<evidence type="ECO:0008006" key="7">
    <source>
        <dbReference type="Google" id="ProtNLM"/>
    </source>
</evidence>
<dbReference type="InterPro" id="IPR010756">
    <property type="entry name" value="Tls1-like"/>
</dbReference>
<comment type="subcellular location">
    <subcellularLocation>
        <location evidence="1">Nucleus</location>
    </subcellularLocation>
</comment>
<dbReference type="AlphaFoldDB" id="A0A3A2ZU00"/>
<evidence type="ECO:0000313" key="5">
    <source>
        <dbReference type="EMBL" id="RJE20481.1"/>
    </source>
</evidence>
<accession>A0A3A2ZU00</accession>
<feature type="compositionally biased region" description="Polar residues" evidence="4">
    <location>
        <begin position="38"/>
        <end position="51"/>
    </location>
</feature>
<protein>
    <recommendedName>
        <fullName evidence="7">Hepatocellular carcinoma-associated antigen 59-domain-containing protein</fullName>
    </recommendedName>
</protein>
<keyword evidence="3" id="KW-0539">Nucleus</keyword>
<evidence type="ECO:0000256" key="2">
    <source>
        <dbReference type="ARBA" id="ARBA00007643"/>
    </source>
</evidence>
<evidence type="ECO:0000256" key="3">
    <source>
        <dbReference type="ARBA" id="ARBA00023242"/>
    </source>
</evidence>
<feature type="region of interest" description="Disordered" evidence="4">
    <location>
        <begin position="176"/>
        <end position="196"/>
    </location>
</feature>
<comment type="similarity">
    <text evidence="2">Belongs to the TLS1 family.</text>
</comment>
<dbReference type="Pfam" id="PF07052">
    <property type="entry name" value="Hep_59"/>
    <property type="match status" value="1"/>
</dbReference>
<feature type="region of interest" description="Disordered" evidence="4">
    <location>
        <begin position="29"/>
        <end position="76"/>
    </location>
</feature>
<dbReference type="PANTHER" id="PTHR13486:SF2">
    <property type="entry name" value="SPLICING FACTOR C9ORF78"/>
    <property type="match status" value="1"/>
</dbReference>
<feature type="region of interest" description="Disordered" evidence="4">
    <location>
        <begin position="229"/>
        <end position="266"/>
    </location>
</feature>
<organism evidence="5 6">
    <name type="scientific">Aspergillus sclerotialis</name>
    <dbReference type="NCBI Taxonomy" id="2070753"/>
    <lineage>
        <taxon>Eukaryota</taxon>
        <taxon>Fungi</taxon>
        <taxon>Dikarya</taxon>
        <taxon>Ascomycota</taxon>
        <taxon>Pezizomycotina</taxon>
        <taxon>Eurotiomycetes</taxon>
        <taxon>Eurotiomycetidae</taxon>
        <taxon>Eurotiales</taxon>
        <taxon>Aspergillaceae</taxon>
        <taxon>Aspergillus</taxon>
        <taxon>Aspergillus subgen. Polypaecilum</taxon>
    </lineage>
</organism>
<dbReference type="PANTHER" id="PTHR13486">
    <property type="entry name" value="TELOMERE LENGTH AND SILENCING PROTEIN 1 TLS1 FAMILY MEMBER"/>
    <property type="match status" value="1"/>
</dbReference>
<gene>
    <name evidence="5" type="ORF">PHISCL_07194</name>
</gene>
<comment type="caution">
    <text evidence="5">The sequence shown here is derived from an EMBL/GenBank/DDBJ whole genome shotgun (WGS) entry which is preliminary data.</text>
</comment>
<reference evidence="6" key="1">
    <citation type="submission" date="2017-02" db="EMBL/GenBank/DDBJ databases">
        <authorList>
            <person name="Tafer H."/>
            <person name="Lopandic K."/>
        </authorList>
    </citation>
    <scope>NUCLEOTIDE SEQUENCE [LARGE SCALE GENOMIC DNA]</scope>
    <source>
        <strain evidence="6">CBS 366.77</strain>
    </source>
</reference>
<keyword evidence="6" id="KW-1185">Reference proteome</keyword>
<sequence>MVVHTDVGAAPETLFRPIKKRKFLRRRLDPEVDDSEVKMQSTNEESTCDSSSSEHRAFHNTGDAAPPAHTIHFRRPHRIRKGGIEFSSSPRQLPGNERQVAPVESAVEDLENERIRAMCDRFTVHTGQTMDADKHMYCPLLPLVYYAHNLMEANKIRMTYIESEMAKRYRRIPTDLPNSDASFPHAPASGQRISDLPQREPASLGKLHEIDLGQESKLQNIARTEAATKNLTDHELVSTDKEASSKGDPPGKDEKPWRSRKRRNSEDIERDRLVEEVLRESKLDVYDEPEEEVHSDDQAADDRIAEQFRREFMDAIQSRRRLARGKNTKATKADVPRGPKLGGSRSARAAMREMQEKSGQK</sequence>
<feature type="region of interest" description="Disordered" evidence="4">
    <location>
        <begin position="320"/>
        <end position="361"/>
    </location>
</feature>
<evidence type="ECO:0000313" key="6">
    <source>
        <dbReference type="Proteomes" id="UP000266188"/>
    </source>
</evidence>
<dbReference type="GO" id="GO:0000398">
    <property type="term" value="P:mRNA splicing, via spliceosome"/>
    <property type="evidence" value="ECO:0007669"/>
    <property type="project" value="TreeGrafter"/>
</dbReference>
<evidence type="ECO:0000256" key="4">
    <source>
        <dbReference type="SAM" id="MobiDB-lite"/>
    </source>
</evidence>
<feature type="compositionally biased region" description="Basic and acidic residues" evidence="4">
    <location>
        <begin position="231"/>
        <end position="257"/>
    </location>
</feature>
<dbReference type="EMBL" id="MVGC01000304">
    <property type="protein sequence ID" value="RJE20481.1"/>
    <property type="molecule type" value="Genomic_DNA"/>
</dbReference>
<proteinExistence type="inferred from homology"/>
<evidence type="ECO:0000256" key="1">
    <source>
        <dbReference type="ARBA" id="ARBA00004123"/>
    </source>
</evidence>
<feature type="compositionally biased region" description="Basic and acidic residues" evidence="4">
    <location>
        <begin position="350"/>
        <end position="361"/>
    </location>
</feature>
<name>A0A3A2ZU00_9EURO</name>
<dbReference type="OrthoDB" id="5627at2759"/>
<dbReference type="GO" id="GO:0005681">
    <property type="term" value="C:spliceosomal complex"/>
    <property type="evidence" value="ECO:0007669"/>
    <property type="project" value="TreeGrafter"/>
</dbReference>
<dbReference type="Proteomes" id="UP000266188">
    <property type="component" value="Unassembled WGS sequence"/>
</dbReference>